<evidence type="ECO:0000313" key="1">
    <source>
        <dbReference type="EMBL" id="KAK8578859.1"/>
    </source>
</evidence>
<comment type="caution">
    <text evidence="1">The sequence shown here is derived from an EMBL/GenBank/DDBJ whole genome shotgun (WGS) entry which is preliminary data.</text>
</comment>
<name>A0ABR2FDL8_9ROSI</name>
<dbReference type="EMBL" id="JBBPBM010000006">
    <property type="protein sequence ID" value="KAK8578859.1"/>
    <property type="molecule type" value="Genomic_DNA"/>
</dbReference>
<proteinExistence type="predicted"/>
<sequence length="81" mass="8653">MSCCLACMLESDREQFANDPPAALPFFAFPLRLVPRASDPVAIVISLTERTLRATPFVTTTCTSGITEVGTIETGTGTKSE</sequence>
<keyword evidence="2" id="KW-1185">Reference proteome</keyword>
<accession>A0ABR2FDL8</accession>
<protein>
    <submittedName>
        <fullName evidence="1">Uncharacterized protein</fullName>
    </submittedName>
</protein>
<evidence type="ECO:0000313" key="2">
    <source>
        <dbReference type="Proteomes" id="UP001472677"/>
    </source>
</evidence>
<dbReference type="Proteomes" id="UP001472677">
    <property type="component" value="Unassembled WGS sequence"/>
</dbReference>
<gene>
    <name evidence="1" type="ORF">V6N12_069203</name>
</gene>
<organism evidence="1 2">
    <name type="scientific">Hibiscus sabdariffa</name>
    <name type="common">roselle</name>
    <dbReference type="NCBI Taxonomy" id="183260"/>
    <lineage>
        <taxon>Eukaryota</taxon>
        <taxon>Viridiplantae</taxon>
        <taxon>Streptophyta</taxon>
        <taxon>Embryophyta</taxon>
        <taxon>Tracheophyta</taxon>
        <taxon>Spermatophyta</taxon>
        <taxon>Magnoliopsida</taxon>
        <taxon>eudicotyledons</taxon>
        <taxon>Gunneridae</taxon>
        <taxon>Pentapetalae</taxon>
        <taxon>rosids</taxon>
        <taxon>malvids</taxon>
        <taxon>Malvales</taxon>
        <taxon>Malvaceae</taxon>
        <taxon>Malvoideae</taxon>
        <taxon>Hibiscus</taxon>
    </lineage>
</organism>
<reference evidence="1 2" key="1">
    <citation type="journal article" date="2024" name="G3 (Bethesda)">
        <title>Genome assembly of Hibiscus sabdariffa L. provides insights into metabolisms of medicinal natural products.</title>
        <authorList>
            <person name="Kim T."/>
        </authorList>
    </citation>
    <scope>NUCLEOTIDE SEQUENCE [LARGE SCALE GENOMIC DNA]</scope>
    <source>
        <strain evidence="1">TK-2024</strain>
        <tissue evidence="1">Old leaves</tissue>
    </source>
</reference>